<dbReference type="AlphaFoldDB" id="A0A964V4Q4"/>
<keyword evidence="4" id="KW-0067">ATP-binding</keyword>
<dbReference type="GO" id="GO:0043138">
    <property type="term" value="F:3'-5' DNA helicase activity"/>
    <property type="evidence" value="ECO:0007669"/>
    <property type="project" value="TreeGrafter"/>
</dbReference>
<dbReference type="GO" id="GO:0003677">
    <property type="term" value="F:DNA binding"/>
    <property type="evidence" value="ECO:0007669"/>
    <property type="project" value="InterPro"/>
</dbReference>
<evidence type="ECO:0000313" key="8">
    <source>
        <dbReference type="Proteomes" id="UP000713222"/>
    </source>
</evidence>
<dbReference type="GO" id="GO:0016787">
    <property type="term" value="F:hydrolase activity"/>
    <property type="evidence" value="ECO:0007669"/>
    <property type="project" value="UniProtKB-KW"/>
</dbReference>
<dbReference type="Proteomes" id="UP000713222">
    <property type="component" value="Unassembled WGS sequence"/>
</dbReference>
<dbReference type="PANTHER" id="PTHR11070">
    <property type="entry name" value="UVRD / RECB / PCRA DNA HELICASE FAMILY MEMBER"/>
    <property type="match status" value="1"/>
</dbReference>
<keyword evidence="2" id="KW-0378">Hydrolase</keyword>
<dbReference type="InterPro" id="IPR027417">
    <property type="entry name" value="P-loop_NTPase"/>
</dbReference>
<dbReference type="PROSITE" id="PS51217">
    <property type="entry name" value="UVRD_HELICASE_CTER"/>
    <property type="match status" value="1"/>
</dbReference>
<name>A0A964V4Q4_9PROT</name>
<gene>
    <name evidence="7" type="ORF">EBV32_01925</name>
</gene>
<proteinExistence type="predicted"/>
<evidence type="ECO:0000256" key="3">
    <source>
        <dbReference type="ARBA" id="ARBA00022806"/>
    </source>
</evidence>
<evidence type="ECO:0000256" key="1">
    <source>
        <dbReference type="ARBA" id="ARBA00022741"/>
    </source>
</evidence>
<dbReference type="GO" id="GO:0005829">
    <property type="term" value="C:cytosol"/>
    <property type="evidence" value="ECO:0007669"/>
    <property type="project" value="TreeGrafter"/>
</dbReference>
<dbReference type="GO" id="GO:0033202">
    <property type="term" value="C:DNA helicase complex"/>
    <property type="evidence" value="ECO:0007669"/>
    <property type="project" value="TreeGrafter"/>
</dbReference>
<dbReference type="Pfam" id="PF13361">
    <property type="entry name" value="UvrD_C"/>
    <property type="match status" value="1"/>
</dbReference>
<dbReference type="EMBL" id="RGET01000017">
    <property type="protein sequence ID" value="NBN87834.1"/>
    <property type="molecule type" value="Genomic_DNA"/>
</dbReference>
<dbReference type="Gene3D" id="1.10.486.10">
    <property type="entry name" value="PCRA, domain 4"/>
    <property type="match status" value="1"/>
</dbReference>
<comment type="caution">
    <text evidence="7">The sequence shown here is derived from an EMBL/GenBank/DDBJ whole genome shotgun (WGS) entry which is preliminary data.</text>
</comment>
<evidence type="ECO:0000256" key="2">
    <source>
        <dbReference type="ARBA" id="ARBA00022801"/>
    </source>
</evidence>
<feature type="domain" description="UvrD-like helicase C-terminal" evidence="6">
    <location>
        <begin position="1"/>
        <end position="189"/>
    </location>
</feature>
<dbReference type="SUPFAM" id="SSF52540">
    <property type="entry name" value="P-loop containing nucleoside triphosphate hydrolases"/>
    <property type="match status" value="1"/>
</dbReference>
<organism evidence="7 8">
    <name type="scientific">Candidatus Fonsibacter lacus</name>
    <dbReference type="NCBI Taxonomy" id="2576439"/>
    <lineage>
        <taxon>Bacteria</taxon>
        <taxon>Pseudomonadati</taxon>
        <taxon>Pseudomonadota</taxon>
        <taxon>Alphaproteobacteria</taxon>
        <taxon>Candidatus Pelagibacterales</taxon>
        <taxon>Candidatus Pelagibacterales incertae sedis</taxon>
        <taxon>Candidatus Fonsibacter</taxon>
    </lineage>
</organism>
<keyword evidence="3 7" id="KW-0347">Helicase</keyword>
<accession>A0A964V4Q4</accession>
<dbReference type="InterPro" id="IPR000212">
    <property type="entry name" value="DNA_helicase_UvrD/REP"/>
</dbReference>
<evidence type="ECO:0000256" key="4">
    <source>
        <dbReference type="ARBA" id="ARBA00022840"/>
    </source>
</evidence>
<keyword evidence="1" id="KW-0547">Nucleotide-binding</keyword>
<protein>
    <recommendedName>
        <fullName evidence="5">DNA 3'-5' helicase II</fullName>
    </recommendedName>
</protein>
<dbReference type="Gene3D" id="3.40.50.300">
    <property type="entry name" value="P-loop containing nucleotide triphosphate hydrolases"/>
    <property type="match status" value="1"/>
</dbReference>
<evidence type="ECO:0000313" key="7">
    <source>
        <dbReference type="EMBL" id="NBN87834.1"/>
    </source>
</evidence>
<dbReference type="PANTHER" id="PTHR11070:SF2">
    <property type="entry name" value="ATP-DEPENDENT DNA HELICASE SRS2"/>
    <property type="match status" value="1"/>
</dbReference>
<dbReference type="GO" id="GO:0000725">
    <property type="term" value="P:recombinational repair"/>
    <property type="evidence" value="ECO:0007669"/>
    <property type="project" value="TreeGrafter"/>
</dbReference>
<dbReference type="InterPro" id="IPR014017">
    <property type="entry name" value="DNA_helicase_UvrD-like_C"/>
</dbReference>
<evidence type="ECO:0000256" key="5">
    <source>
        <dbReference type="ARBA" id="ARBA00034923"/>
    </source>
</evidence>
<reference evidence="7" key="1">
    <citation type="submission" date="2018-10" db="EMBL/GenBank/DDBJ databases">
        <title>Iterative Subtractive Binning of Freshwater Chronoseries Metagenomes Recovers Nearly Complete Genomes from over Four Hundred Novel Species.</title>
        <authorList>
            <person name="Rodriguez-R L.M."/>
            <person name="Tsementzi D."/>
            <person name="Luo C."/>
            <person name="Konstantinidis K.T."/>
        </authorList>
    </citation>
    <scope>NUCLEOTIDE SEQUENCE</scope>
    <source>
        <strain evidence="7">WB7_6_001</strain>
    </source>
</reference>
<sequence>RFIKINLPYRVIGGLKFYDRAEIKDAICYIRIIYQENDDLAFERIINTPKRSIGDATLKEIHKISKQKNINLEQASLVYCEQENPNGKTILSLKKIITDIQLWRKLSKEISHYELTERVLDESGYTQMLMNEKTPEADSKLENLKELVLSMKNYSNLQDFLENISLQTSIDEDWNGEKINLMTMHAAKGLEFDVVFLPGWEEGLFPHQKSIDEKGHQAIEEERRLAYVAITRAKKKLFISFVNNRRIYGGKRERDIDWMPTLPSRFIEELPKDNINMKNNFSEYQKNDFDFNQEIDYDKPSRSPGWERLKQAKKNKTNFNKISYNNNNTIFKVGESVIHEDFGNGKIIHIEDNKVIINFKKYGEKKIIDKFIKKNNEQN</sequence>
<dbReference type="GO" id="GO:0005524">
    <property type="term" value="F:ATP binding"/>
    <property type="evidence" value="ECO:0007669"/>
    <property type="project" value="UniProtKB-KW"/>
</dbReference>
<feature type="non-terminal residue" evidence="7">
    <location>
        <position position="1"/>
    </location>
</feature>
<dbReference type="CDD" id="cd18807">
    <property type="entry name" value="SF1_C_UvrD"/>
    <property type="match status" value="1"/>
</dbReference>
<evidence type="ECO:0000259" key="6">
    <source>
        <dbReference type="PROSITE" id="PS51217"/>
    </source>
</evidence>